<dbReference type="HOGENOM" id="CLU_1631635_0_0_2"/>
<sequence length="162" mass="18930">MSFESSANNKNESISWSDYQRTMRTAVQQISVILPVYNKVDKFINISLDLKIKNSQIDFRAFVASTIEHFRFNAQGMAIESQMLMDKRNVGLRINEVSIDVLYDVKGFIKKLVYPSLEVLLLILKDTILMKNILFKILQNEFWGVYFEDCIFYKYTCARSLV</sequence>
<evidence type="ECO:0000313" key="1">
    <source>
        <dbReference type="EMBL" id="AKB49268.1"/>
    </source>
</evidence>
<dbReference type="AlphaFoldDB" id="A0A0E3QHX3"/>
<proteinExistence type="predicted"/>
<dbReference type="Proteomes" id="UP000033038">
    <property type="component" value="Plasmid unnamed"/>
</dbReference>
<dbReference type="EMBL" id="CP009525">
    <property type="protein sequence ID" value="AKB49268.1"/>
    <property type="molecule type" value="Genomic_DNA"/>
</dbReference>
<accession>A0A0E3QHX3</accession>
<organism evidence="1 2">
    <name type="scientific">Methanosarcina barkeri str. Wiesmoor</name>
    <dbReference type="NCBI Taxonomy" id="1434109"/>
    <lineage>
        <taxon>Archaea</taxon>
        <taxon>Methanobacteriati</taxon>
        <taxon>Methanobacteriota</taxon>
        <taxon>Stenosarchaea group</taxon>
        <taxon>Methanomicrobia</taxon>
        <taxon>Methanosarcinales</taxon>
        <taxon>Methanosarcinaceae</taxon>
        <taxon>Methanosarcina</taxon>
    </lineage>
</organism>
<keyword evidence="1" id="KW-0614">Plasmid</keyword>
<geneLocation type="plasmid" evidence="1">
    <name>unnamed</name>
</geneLocation>
<protein>
    <submittedName>
        <fullName evidence="1">Dolichyl-phosphate mannose synthase related protein</fullName>
    </submittedName>
</protein>
<name>A0A0E3QHX3_METBA</name>
<gene>
    <name evidence="1" type="ORF">MSBRW_0015</name>
</gene>
<reference evidence="1 2" key="1">
    <citation type="submission" date="2014-07" db="EMBL/GenBank/DDBJ databases">
        <title>Methanogenic archaea and the global carbon cycle.</title>
        <authorList>
            <person name="Henriksen J.R."/>
            <person name="Luke J."/>
            <person name="Reinhart S."/>
            <person name="Benedict M.N."/>
            <person name="Youngblut N.D."/>
            <person name="Metcalf M.E."/>
            <person name="Whitaker R.J."/>
            <person name="Metcalf W.W."/>
        </authorList>
    </citation>
    <scope>NUCLEOTIDE SEQUENCE [LARGE SCALE GENOMIC DNA]</scope>
    <source>
        <strain evidence="1 2">Wiesmoor</strain>
        <plasmid evidence="2">Plasmid</plasmid>
    </source>
</reference>
<evidence type="ECO:0000313" key="2">
    <source>
        <dbReference type="Proteomes" id="UP000033038"/>
    </source>
</evidence>
<dbReference type="GeneID" id="25419120"/>
<dbReference type="RefSeq" id="WP_052305845.1">
    <property type="nucleotide sequence ID" value="NZ_CP009525.1"/>
</dbReference>
<dbReference type="KEGG" id="mbw:MSBRW_0015"/>